<feature type="region of interest" description="Disordered" evidence="1">
    <location>
        <begin position="97"/>
        <end position="123"/>
    </location>
</feature>
<evidence type="ECO:0000256" key="1">
    <source>
        <dbReference type="SAM" id="MobiDB-lite"/>
    </source>
</evidence>
<dbReference type="Proteomes" id="UP000807342">
    <property type="component" value="Unassembled WGS sequence"/>
</dbReference>
<organism evidence="2 3">
    <name type="scientific">Macrolepiota fuliginosa MF-IS2</name>
    <dbReference type="NCBI Taxonomy" id="1400762"/>
    <lineage>
        <taxon>Eukaryota</taxon>
        <taxon>Fungi</taxon>
        <taxon>Dikarya</taxon>
        <taxon>Basidiomycota</taxon>
        <taxon>Agaricomycotina</taxon>
        <taxon>Agaricomycetes</taxon>
        <taxon>Agaricomycetidae</taxon>
        <taxon>Agaricales</taxon>
        <taxon>Agaricineae</taxon>
        <taxon>Agaricaceae</taxon>
        <taxon>Macrolepiota</taxon>
    </lineage>
</organism>
<proteinExistence type="predicted"/>
<evidence type="ECO:0000313" key="3">
    <source>
        <dbReference type="Proteomes" id="UP000807342"/>
    </source>
</evidence>
<evidence type="ECO:0000313" key="2">
    <source>
        <dbReference type="EMBL" id="KAF9440963.1"/>
    </source>
</evidence>
<keyword evidence="3" id="KW-1185">Reference proteome</keyword>
<protein>
    <submittedName>
        <fullName evidence="2">Uncharacterized protein</fullName>
    </submittedName>
</protein>
<dbReference type="EMBL" id="MU152144">
    <property type="protein sequence ID" value="KAF9440963.1"/>
    <property type="molecule type" value="Genomic_DNA"/>
</dbReference>
<gene>
    <name evidence="2" type="ORF">P691DRAFT_780887</name>
</gene>
<accession>A0A9P6BWX3</accession>
<sequence length="285" mass="31427">MHVQRYITCRETTRDSPRLRCVRGMECGTMHGTGVGRVWVIECVGERQVLTVRPQGEVPSSGVQQTLQAIGQGLGLTGGSAFASSFKSKRYQESQEIKRSSFKASRPTGPATPGGRWSSKVDGHDAVTRTPTEVMAELVLLESAEGIKTGILWIEAVRPPAMISSRRDSSPATWGNGRQQTLHQWLRKCLIGICQPVIDDLLITSTSNARNELENRIDTSPFVEEEYLTYPPSFDYKSNWCGLISSPLPPLSPLDRCRFGSEALMNVGNDRTPTYSAKPFLPVAQ</sequence>
<comment type="caution">
    <text evidence="2">The sequence shown here is derived from an EMBL/GenBank/DDBJ whole genome shotgun (WGS) entry which is preliminary data.</text>
</comment>
<name>A0A9P6BWX3_9AGAR</name>
<dbReference type="AlphaFoldDB" id="A0A9P6BWX3"/>
<reference evidence="2" key="1">
    <citation type="submission" date="2020-11" db="EMBL/GenBank/DDBJ databases">
        <authorList>
            <consortium name="DOE Joint Genome Institute"/>
            <person name="Ahrendt S."/>
            <person name="Riley R."/>
            <person name="Andreopoulos W."/>
            <person name="Labutti K."/>
            <person name="Pangilinan J."/>
            <person name="Ruiz-Duenas F.J."/>
            <person name="Barrasa J.M."/>
            <person name="Sanchez-Garcia M."/>
            <person name="Camarero S."/>
            <person name="Miyauchi S."/>
            <person name="Serrano A."/>
            <person name="Linde D."/>
            <person name="Babiker R."/>
            <person name="Drula E."/>
            <person name="Ayuso-Fernandez I."/>
            <person name="Pacheco R."/>
            <person name="Padilla G."/>
            <person name="Ferreira P."/>
            <person name="Barriuso J."/>
            <person name="Kellner H."/>
            <person name="Castanera R."/>
            <person name="Alfaro M."/>
            <person name="Ramirez L."/>
            <person name="Pisabarro A.G."/>
            <person name="Kuo A."/>
            <person name="Tritt A."/>
            <person name="Lipzen A."/>
            <person name="He G."/>
            <person name="Yan M."/>
            <person name="Ng V."/>
            <person name="Cullen D."/>
            <person name="Martin F."/>
            <person name="Rosso M.-N."/>
            <person name="Henrissat B."/>
            <person name="Hibbett D."/>
            <person name="Martinez A.T."/>
            <person name="Grigoriev I.V."/>
        </authorList>
    </citation>
    <scope>NUCLEOTIDE SEQUENCE</scope>
    <source>
        <strain evidence="2">MF-IS2</strain>
    </source>
</reference>